<dbReference type="Proteomes" id="UP000289996">
    <property type="component" value="Unassembled WGS sequence"/>
</dbReference>
<dbReference type="PANTHER" id="PTHR43280">
    <property type="entry name" value="ARAC-FAMILY TRANSCRIPTIONAL REGULATOR"/>
    <property type="match status" value="1"/>
</dbReference>
<gene>
    <name evidence="7" type="ORF">MUDAN_MDHGFNIF_01206</name>
</gene>
<feature type="domain" description="HTH araC/xylS-type" evidence="5">
    <location>
        <begin position="139"/>
        <end position="240"/>
    </location>
</feature>
<dbReference type="InterPro" id="IPR018060">
    <property type="entry name" value="HTH_AraC"/>
</dbReference>
<dbReference type="SMART" id="SM00342">
    <property type="entry name" value="HTH_ARAC"/>
    <property type="match status" value="1"/>
</dbReference>
<dbReference type="InterPro" id="IPR011006">
    <property type="entry name" value="CheY-like_superfamily"/>
</dbReference>
<dbReference type="InterPro" id="IPR018062">
    <property type="entry name" value="HTH_AraC-typ_CS"/>
</dbReference>
<keyword evidence="8" id="KW-1185">Reference proteome</keyword>
<dbReference type="GO" id="GO:0003700">
    <property type="term" value="F:DNA-binding transcription factor activity"/>
    <property type="evidence" value="ECO:0007669"/>
    <property type="project" value="InterPro"/>
</dbReference>
<feature type="domain" description="Response regulatory" evidence="6">
    <location>
        <begin position="3"/>
        <end position="120"/>
    </location>
</feature>
<dbReference type="RefSeq" id="WP_165450094.1">
    <property type="nucleotide sequence ID" value="NZ_UYIG01000152.1"/>
</dbReference>
<dbReference type="PROSITE" id="PS01124">
    <property type="entry name" value="HTH_ARAC_FAMILY_2"/>
    <property type="match status" value="1"/>
</dbReference>
<protein>
    <submittedName>
        <fullName evidence="7">Uncharacterized protein</fullName>
    </submittedName>
</protein>
<dbReference type="SMART" id="SM00448">
    <property type="entry name" value="REC"/>
    <property type="match status" value="1"/>
</dbReference>
<dbReference type="GO" id="GO:0000160">
    <property type="term" value="P:phosphorelay signal transduction system"/>
    <property type="evidence" value="ECO:0007669"/>
    <property type="project" value="InterPro"/>
</dbReference>
<keyword evidence="3" id="KW-0804">Transcription</keyword>
<dbReference type="PANTHER" id="PTHR43280:SF28">
    <property type="entry name" value="HTH-TYPE TRANSCRIPTIONAL ACTIVATOR RHAS"/>
    <property type="match status" value="1"/>
</dbReference>
<keyword evidence="2" id="KW-0238">DNA-binding</keyword>
<dbReference type="Gene3D" id="1.10.10.60">
    <property type="entry name" value="Homeodomain-like"/>
    <property type="match status" value="2"/>
</dbReference>
<proteinExistence type="predicted"/>
<keyword evidence="4" id="KW-0597">Phosphoprotein</keyword>
<dbReference type="PRINTS" id="PR00032">
    <property type="entry name" value="HTHARAC"/>
</dbReference>
<evidence type="ECO:0000256" key="3">
    <source>
        <dbReference type="ARBA" id="ARBA00023163"/>
    </source>
</evidence>
<organism evidence="7 8">
    <name type="scientific">Lactiplantibacillus mudanjiangensis</name>
    <dbReference type="NCBI Taxonomy" id="1296538"/>
    <lineage>
        <taxon>Bacteria</taxon>
        <taxon>Bacillati</taxon>
        <taxon>Bacillota</taxon>
        <taxon>Bacilli</taxon>
        <taxon>Lactobacillales</taxon>
        <taxon>Lactobacillaceae</taxon>
        <taxon>Lactiplantibacillus</taxon>
    </lineage>
</organism>
<evidence type="ECO:0000259" key="5">
    <source>
        <dbReference type="PROSITE" id="PS01124"/>
    </source>
</evidence>
<dbReference type="AlphaFoldDB" id="A0A660E9B8"/>
<dbReference type="PROSITE" id="PS00041">
    <property type="entry name" value="HTH_ARAC_FAMILY_1"/>
    <property type="match status" value="1"/>
</dbReference>
<reference evidence="7 8" key="1">
    <citation type="submission" date="2018-11" db="EMBL/GenBank/DDBJ databases">
        <authorList>
            <person name="Wuyts S."/>
        </authorList>
    </citation>
    <scope>NUCLEOTIDE SEQUENCE [LARGE SCALE GENOMIC DNA]</scope>
    <source>
        <strain evidence="7">Lactobacillus mudanjiangensis AMBF249</strain>
    </source>
</reference>
<evidence type="ECO:0000313" key="8">
    <source>
        <dbReference type="Proteomes" id="UP000289996"/>
    </source>
</evidence>
<sequence>MQNLLIVDDEQALRNGLAHYLSQLAPPFDVIDTAANGQQALAYFEHHSVAAALIDINLGDLNGLDLIELINQRSPQTLIVIISGYDDFDFARRAVKLNVLDYLLKPIPRSDLQKLMQTFKTQLTPTVTVRTASTTNLAQSGQAYIEAHYSDHNLSLAQAAQRLFVSETHLSKQLKQNCGQTFSEYLIDYRMTKAQELLRNPSLQYSVGEIAHKVGYEDAHYFSRVFRKKVGVSPLQYRQAN</sequence>
<evidence type="ECO:0000259" key="6">
    <source>
        <dbReference type="PROSITE" id="PS50110"/>
    </source>
</evidence>
<keyword evidence="1" id="KW-0805">Transcription regulation</keyword>
<name>A0A660E9B8_9LACO</name>
<evidence type="ECO:0000313" key="7">
    <source>
        <dbReference type="EMBL" id="VDG29669.1"/>
    </source>
</evidence>
<feature type="modified residue" description="4-aspartylphosphate" evidence="4">
    <location>
        <position position="55"/>
    </location>
</feature>
<evidence type="ECO:0000256" key="1">
    <source>
        <dbReference type="ARBA" id="ARBA00023015"/>
    </source>
</evidence>
<dbReference type="Pfam" id="PF00072">
    <property type="entry name" value="Response_reg"/>
    <property type="match status" value="1"/>
</dbReference>
<dbReference type="CDD" id="cd17536">
    <property type="entry name" value="REC_YesN-like"/>
    <property type="match status" value="1"/>
</dbReference>
<dbReference type="SUPFAM" id="SSF52172">
    <property type="entry name" value="CheY-like"/>
    <property type="match status" value="1"/>
</dbReference>
<dbReference type="Pfam" id="PF12833">
    <property type="entry name" value="HTH_18"/>
    <property type="match status" value="1"/>
</dbReference>
<dbReference type="GO" id="GO:0043565">
    <property type="term" value="F:sequence-specific DNA binding"/>
    <property type="evidence" value="ECO:0007669"/>
    <property type="project" value="InterPro"/>
</dbReference>
<dbReference type="PROSITE" id="PS50110">
    <property type="entry name" value="RESPONSE_REGULATORY"/>
    <property type="match status" value="1"/>
</dbReference>
<accession>A0A660E9B8</accession>
<dbReference type="InterPro" id="IPR009057">
    <property type="entry name" value="Homeodomain-like_sf"/>
</dbReference>
<dbReference type="SUPFAM" id="SSF46689">
    <property type="entry name" value="Homeodomain-like"/>
    <property type="match status" value="1"/>
</dbReference>
<evidence type="ECO:0000256" key="2">
    <source>
        <dbReference type="ARBA" id="ARBA00023125"/>
    </source>
</evidence>
<dbReference type="InterPro" id="IPR001789">
    <property type="entry name" value="Sig_transdc_resp-reg_receiver"/>
</dbReference>
<evidence type="ECO:0000256" key="4">
    <source>
        <dbReference type="PROSITE-ProRule" id="PRU00169"/>
    </source>
</evidence>
<dbReference type="EMBL" id="UYIG01000152">
    <property type="protein sequence ID" value="VDG29669.1"/>
    <property type="molecule type" value="Genomic_DNA"/>
</dbReference>
<dbReference type="Gene3D" id="3.40.50.2300">
    <property type="match status" value="1"/>
</dbReference>
<dbReference type="InterPro" id="IPR020449">
    <property type="entry name" value="Tscrpt_reg_AraC-type_HTH"/>
</dbReference>